<feature type="region of interest" description="Disordered" evidence="1">
    <location>
        <begin position="332"/>
        <end position="352"/>
    </location>
</feature>
<dbReference type="Proteomes" id="UP000222542">
    <property type="component" value="Unassembled WGS sequence"/>
</dbReference>
<evidence type="ECO:0008006" key="4">
    <source>
        <dbReference type="Google" id="ProtNLM"/>
    </source>
</evidence>
<dbReference type="AlphaFoldDB" id="A0A2G3A1V4"/>
<comment type="caution">
    <text evidence="2">The sequence shown here is derived from an EMBL/GenBank/DDBJ whole genome shotgun (WGS) entry which is preliminary data.</text>
</comment>
<protein>
    <recommendedName>
        <fullName evidence="4">DUF1985 domain-containing protein</fullName>
    </recommendedName>
</protein>
<reference evidence="2 3" key="2">
    <citation type="journal article" date="2017" name="Genome Biol.">
        <title>New reference genome sequences of hot pepper reveal the massive evolution of plant disease-resistance genes by retroduplication.</title>
        <authorList>
            <person name="Kim S."/>
            <person name="Park J."/>
            <person name="Yeom S.I."/>
            <person name="Kim Y.M."/>
            <person name="Seo E."/>
            <person name="Kim K.T."/>
            <person name="Kim M.S."/>
            <person name="Lee J.M."/>
            <person name="Cheong K."/>
            <person name="Shin H.S."/>
            <person name="Kim S.B."/>
            <person name="Han K."/>
            <person name="Lee J."/>
            <person name="Park M."/>
            <person name="Lee H.A."/>
            <person name="Lee H.Y."/>
            <person name="Lee Y."/>
            <person name="Oh S."/>
            <person name="Lee J.H."/>
            <person name="Choi E."/>
            <person name="Choi E."/>
            <person name="Lee S.E."/>
            <person name="Jeon J."/>
            <person name="Kim H."/>
            <person name="Choi G."/>
            <person name="Song H."/>
            <person name="Lee J."/>
            <person name="Lee S.C."/>
            <person name="Kwon J.K."/>
            <person name="Lee H.Y."/>
            <person name="Koo N."/>
            <person name="Hong Y."/>
            <person name="Kim R.W."/>
            <person name="Kang W.H."/>
            <person name="Huh J.H."/>
            <person name="Kang B.C."/>
            <person name="Yang T.J."/>
            <person name="Lee Y.H."/>
            <person name="Bennetzen J.L."/>
            <person name="Choi D."/>
        </authorList>
    </citation>
    <scope>NUCLEOTIDE SEQUENCE [LARGE SCALE GENOMIC DNA]</scope>
    <source>
        <strain evidence="3">cv. CM334</strain>
    </source>
</reference>
<keyword evidence="3" id="KW-1185">Reference proteome</keyword>
<proteinExistence type="predicted"/>
<name>A0A2G3A1V4_CAPAN</name>
<evidence type="ECO:0000256" key="1">
    <source>
        <dbReference type="SAM" id="MobiDB-lite"/>
    </source>
</evidence>
<dbReference type="EMBL" id="AYRZ02000003">
    <property type="protein sequence ID" value="PHT88215.1"/>
    <property type="molecule type" value="Genomic_DNA"/>
</dbReference>
<gene>
    <name evidence="2" type="ORF">T459_10321</name>
</gene>
<reference evidence="2 3" key="1">
    <citation type="journal article" date="2014" name="Nat. Genet.">
        <title>Genome sequence of the hot pepper provides insights into the evolution of pungency in Capsicum species.</title>
        <authorList>
            <person name="Kim S."/>
            <person name="Park M."/>
            <person name="Yeom S.I."/>
            <person name="Kim Y.M."/>
            <person name="Lee J.M."/>
            <person name="Lee H.A."/>
            <person name="Seo E."/>
            <person name="Choi J."/>
            <person name="Cheong K."/>
            <person name="Kim K.T."/>
            <person name="Jung K."/>
            <person name="Lee G.W."/>
            <person name="Oh S.K."/>
            <person name="Bae C."/>
            <person name="Kim S.B."/>
            <person name="Lee H.Y."/>
            <person name="Kim S.Y."/>
            <person name="Kim M.S."/>
            <person name="Kang B.C."/>
            <person name="Jo Y.D."/>
            <person name="Yang H.B."/>
            <person name="Jeong H.J."/>
            <person name="Kang W.H."/>
            <person name="Kwon J.K."/>
            <person name="Shin C."/>
            <person name="Lim J.Y."/>
            <person name="Park J.H."/>
            <person name="Huh J.H."/>
            <person name="Kim J.S."/>
            <person name="Kim B.D."/>
            <person name="Cohen O."/>
            <person name="Paran I."/>
            <person name="Suh M.C."/>
            <person name="Lee S.B."/>
            <person name="Kim Y.K."/>
            <person name="Shin Y."/>
            <person name="Noh S.J."/>
            <person name="Park J."/>
            <person name="Seo Y.S."/>
            <person name="Kwon S.Y."/>
            <person name="Kim H.A."/>
            <person name="Park J.M."/>
            <person name="Kim H.J."/>
            <person name="Choi S.B."/>
            <person name="Bosland P.W."/>
            <person name="Reeves G."/>
            <person name="Jo S.H."/>
            <person name="Lee B.W."/>
            <person name="Cho H.T."/>
            <person name="Choi H.S."/>
            <person name="Lee M.S."/>
            <person name="Yu Y."/>
            <person name="Do Choi Y."/>
            <person name="Park B.S."/>
            <person name="van Deynze A."/>
            <person name="Ashrafi H."/>
            <person name="Hill T."/>
            <person name="Kim W.T."/>
            <person name="Pai H.S."/>
            <person name="Ahn H.K."/>
            <person name="Yeam I."/>
            <person name="Giovannoni J.J."/>
            <person name="Rose J.K."/>
            <person name="Sorensen I."/>
            <person name="Lee S.J."/>
            <person name="Kim R.W."/>
            <person name="Choi I.Y."/>
            <person name="Choi B.S."/>
            <person name="Lim J.S."/>
            <person name="Lee Y.H."/>
            <person name="Choi D."/>
        </authorList>
    </citation>
    <scope>NUCLEOTIDE SEQUENCE [LARGE SCALE GENOMIC DNA]</scope>
    <source>
        <strain evidence="3">cv. CM334</strain>
    </source>
</reference>
<feature type="compositionally biased region" description="Polar residues" evidence="1">
    <location>
        <begin position="175"/>
        <end position="204"/>
    </location>
</feature>
<feature type="compositionally biased region" description="Basic and acidic residues" evidence="1">
    <location>
        <begin position="333"/>
        <end position="342"/>
    </location>
</feature>
<organism evidence="2 3">
    <name type="scientific">Capsicum annuum</name>
    <name type="common">Capsicum pepper</name>
    <dbReference type="NCBI Taxonomy" id="4072"/>
    <lineage>
        <taxon>Eukaryota</taxon>
        <taxon>Viridiplantae</taxon>
        <taxon>Streptophyta</taxon>
        <taxon>Embryophyta</taxon>
        <taxon>Tracheophyta</taxon>
        <taxon>Spermatophyta</taxon>
        <taxon>Magnoliopsida</taxon>
        <taxon>eudicotyledons</taxon>
        <taxon>Gunneridae</taxon>
        <taxon>Pentapetalae</taxon>
        <taxon>asterids</taxon>
        <taxon>lamiids</taxon>
        <taxon>Solanales</taxon>
        <taxon>Solanaceae</taxon>
        <taxon>Solanoideae</taxon>
        <taxon>Capsiceae</taxon>
        <taxon>Capsicum</taxon>
    </lineage>
</organism>
<dbReference type="Gramene" id="PHT88215">
    <property type="protein sequence ID" value="PHT88215"/>
    <property type="gene ID" value="T459_10321"/>
</dbReference>
<evidence type="ECO:0000313" key="3">
    <source>
        <dbReference type="Proteomes" id="UP000222542"/>
    </source>
</evidence>
<sequence length="547" mass="61797">MVEDSRYEQFPWGKASFQKLIATWKQEFFVQKQLYSIGGMPHVLNVWMYECCSEVDSTTAERVGNVIPRIFNWKVVGIKFVYTNLRSTHEEVQRLDLPTIDGVELNNDESALSHDTYPDRSDKRHAVDIHTQSDMDHQGFEDFSTIPPPEILMKAGLSTHASTSQPTKKRRTVRFDTTTVPMQDSEKTPPSVSEKSMPIYQSRTSDSEHLDAPMLTPSSSDKSGHQDSFDQKWNELKFFLQSYVDQKFTFLHKAMVKQDEESNDKGNKQHAKLMCMPKHIKHAYEKDQQVQDMKCLQKEDVPSKEQDDELGGFTPGGVPSIDNFEEMNIVTSSKDKGKKDDELGGFTTGGVPSVDNSKDMDIVTSSKDKGKKDFEGFSSDVGTFTLNAHVEEMVNQEMKDIKTATLNALVDAVVNQNSDYSNVQNPENIHKDHSIDAIMQGLIAPVDDIPLEVAKSVDETINLHSLFDSQIPSNYPDSVVAAHLAVKIPAKRTRTRSRIFKSPYTTDFASGSKVLEDESTEFKQTFAFEGYGIYDDMPSSIIEQYEK</sequence>
<dbReference type="PANTHER" id="PTHR48302:SF2">
    <property type="entry name" value="DUF1985 DOMAIN-CONTAINING PROTEIN"/>
    <property type="match status" value="1"/>
</dbReference>
<evidence type="ECO:0000313" key="2">
    <source>
        <dbReference type="EMBL" id="PHT88215.1"/>
    </source>
</evidence>
<accession>A0A2G3A1V4</accession>
<feature type="region of interest" description="Disordered" evidence="1">
    <location>
        <begin position="158"/>
        <end position="228"/>
    </location>
</feature>
<dbReference type="PANTHER" id="PTHR48302">
    <property type="entry name" value="ULP1 PROTEASE FAMILY, C-TERMINAL CATALYTIC DOMAIN CONTAINING PROTEIN"/>
    <property type="match status" value="1"/>
</dbReference>